<proteinExistence type="predicted"/>
<protein>
    <submittedName>
        <fullName evidence="1">Uncharacterized protein</fullName>
    </submittedName>
</protein>
<accession>A0A2P6QVT8</accession>
<reference evidence="1 2" key="1">
    <citation type="journal article" date="2018" name="Nat. Genet.">
        <title>The Rosa genome provides new insights in the design of modern roses.</title>
        <authorList>
            <person name="Bendahmane M."/>
        </authorList>
    </citation>
    <scope>NUCLEOTIDE SEQUENCE [LARGE SCALE GENOMIC DNA]</scope>
    <source>
        <strain evidence="2">cv. Old Blush</strain>
    </source>
</reference>
<evidence type="ECO:0000313" key="2">
    <source>
        <dbReference type="Proteomes" id="UP000238479"/>
    </source>
</evidence>
<keyword evidence="2" id="KW-1185">Reference proteome</keyword>
<sequence length="66" mass="7450">MKGFHFYHMVTQIQDLNLKGKLAIPPMFSHFPSLQSILAIFFGQPSIFGRKSSVGVVSLKIAREQE</sequence>
<dbReference type="Gramene" id="PRQ38295">
    <property type="protein sequence ID" value="PRQ38295"/>
    <property type="gene ID" value="RchiOBHm_Chr4g0412231"/>
</dbReference>
<organism evidence="1 2">
    <name type="scientific">Rosa chinensis</name>
    <name type="common">China rose</name>
    <dbReference type="NCBI Taxonomy" id="74649"/>
    <lineage>
        <taxon>Eukaryota</taxon>
        <taxon>Viridiplantae</taxon>
        <taxon>Streptophyta</taxon>
        <taxon>Embryophyta</taxon>
        <taxon>Tracheophyta</taxon>
        <taxon>Spermatophyta</taxon>
        <taxon>Magnoliopsida</taxon>
        <taxon>eudicotyledons</taxon>
        <taxon>Gunneridae</taxon>
        <taxon>Pentapetalae</taxon>
        <taxon>rosids</taxon>
        <taxon>fabids</taxon>
        <taxon>Rosales</taxon>
        <taxon>Rosaceae</taxon>
        <taxon>Rosoideae</taxon>
        <taxon>Rosoideae incertae sedis</taxon>
        <taxon>Rosa</taxon>
    </lineage>
</organism>
<dbReference type="EMBL" id="PDCK01000042">
    <property type="protein sequence ID" value="PRQ38295.1"/>
    <property type="molecule type" value="Genomic_DNA"/>
</dbReference>
<name>A0A2P6QVT8_ROSCH</name>
<dbReference type="AlphaFoldDB" id="A0A2P6QVT8"/>
<dbReference type="Proteomes" id="UP000238479">
    <property type="component" value="Chromosome 4"/>
</dbReference>
<gene>
    <name evidence="1" type="ORF">RchiOBHm_Chr4g0412231</name>
</gene>
<evidence type="ECO:0000313" key="1">
    <source>
        <dbReference type="EMBL" id="PRQ38295.1"/>
    </source>
</evidence>
<comment type="caution">
    <text evidence="1">The sequence shown here is derived from an EMBL/GenBank/DDBJ whole genome shotgun (WGS) entry which is preliminary data.</text>
</comment>